<name>A0AAD1S2W1_PELCU</name>
<keyword evidence="1" id="KW-0812">Transmembrane</keyword>
<evidence type="ECO:0000313" key="2">
    <source>
        <dbReference type="EMBL" id="CAH2283949.1"/>
    </source>
</evidence>
<proteinExistence type="predicted"/>
<feature type="transmembrane region" description="Helical" evidence="1">
    <location>
        <begin position="20"/>
        <end position="37"/>
    </location>
</feature>
<reference evidence="2" key="1">
    <citation type="submission" date="2022-03" db="EMBL/GenBank/DDBJ databases">
        <authorList>
            <person name="Alioto T."/>
            <person name="Alioto T."/>
            <person name="Gomez Garrido J."/>
        </authorList>
    </citation>
    <scope>NUCLEOTIDE SEQUENCE</scope>
</reference>
<keyword evidence="1" id="KW-1133">Transmembrane helix</keyword>
<organism evidence="2 3">
    <name type="scientific">Pelobates cultripes</name>
    <name type="common">Western spadefoot toad</name>
    <dbReference type="NCBI Taxonomy" id="61616"/>
    <lineage>
        <taxon>Eukaryota</taxon>
        <taxon>Metazoa</taxon>
        <taxon>Chordata</taxon>
        <taxon>Craniata</taxon>
        <taxon>Vertebrata</taxon>
        <taxon>Euteleostomi</taxon>
        <taxon>Amphibia</taxon>
        <taxon>Batrachia</taxon>
        <taxon>Anura</taxon>
        <taxon>Pelobatoidea</taxon>
        <taxon>Pelobatidae</taxon>
        <taxon>Pelobates</taxon>
    </lineage>
</organism>
<gene>
    <name evidence="2" type="ORF">PECUL_23A021173</name>
</gene>
<feature type="transmembrane region" description="Helical" evidence="1">
    <location>
        <begin position="99"/>
        <end position="122"/>
    </location>
</feature>
<evidence type="ECO:0000256" key="1">
    <source>
        <dbReference type="SAM" id="Phobius"/>
    </source>
</evidence>
<keyword evidence="3" id="KW-1185">Reference proteome</keyword>
<dbReference type="Proteomes" id="UP001295444">
    <property type="component" value="Chromosome 04"/>
</dbReference>
<evidence type="ECO:0000313" key="3">
    <source>
        <dbReference type="Proteomes" id="UP001295444"/>
    </source>
</evidence>
<keyword evidence="1" id="KW-0472">Membrane</keyword>
<sequence length="123" mass="14041">MLLSLFDSWPSNADLSLSQLSAKLVTLFFLVSCKSILDVRALVDARSFPADGVTYIYPDARILGLGRFLTRLSLRLQRCAQWPVYEYMKFALSRIGHHLLLICFYPFVLPLLVTSTTMAHWVK</sequence>
<dbReference type="AlphaFoldDB" id="A0AAD1S2W1"/>
<accession>A0AAD1S2W1</accession>
<dbReference type="EMBL" id="OW240915">
    <property type="protein sequence ID" value="CAH2283949.1"/>
    <property type="molecule type" value="Genomic_DNA"/>
</dbReference>
<protein>
    <submittedName>
        <fullName evidence="2">Uncharacterized protein</fullName>
    </submittedName>
</protein>